<dbReference type="Pfam" id="PF13193">
    <property type="entry name" value="AMP-binding_C"/>
    <property type="match status" value="1"/>
</dbReference>
<evidence type="ECO:0000256" key="2">
    <source>
        <dbReference type="ARBA" id="ARBA00004170"/>
    </source>
</evidence>
<dbReference type="InterPro" id="IPR050237">
    <property type="entry name" value="ATP-dep_AMP-bd_enzyme"/>
</dbReference>
<dbReference type="FunFam" id="3.30.300.30:FF:000006">
    <property type="entry name" value="Long-chain-fatty-acid--CoA ligase FadD"/>
    <property type="match status" value="1"/>
</dbReference>
<evidence type="ECO:0000259" key="12">
    <source>
        <dbReference type="Pfam" id="PF00501"/>
    </source>
</evidence>
<evidence type="ECO:0000313" key="14">
    <source>
        <dbReference type="EMBL" id="XBS88813.1"/>
    </source>
</evidence>
<dbReference type="AlphaFoldDB" id="A0AAU7QHJ5"/>
<evidence type="ECO:0000256" key="11">
    <source>
        <dbReference type="ARBA" id="ARBA00042773"/>
    </source>
</evidence>
<dbReference type="EMBL" id="CP157948">
    <property type="protein sequence ID" value="XBS88813.1"/>
    <property type="molecule type" value="Genomic_DNA"/>
</dbReference>
<dbReference type="PANTHER" id="PTHR43767:SF8">
    <property type="entry name" value="LONG-CHAIN-FATTY-ACID--COA LIGASE"/>
    <property type="match status" value="1"/>
</dbReference>
<dbReference type="RefSeq" id="WP_350015562.1">
    <property type="nucleotide sequence ID" value="NZ_CP157948.1"/>
</dbReference>
<dbReference type="Gene3D" id="3.30.300.30">
    <property type="match status" value="1"/>
</dbReference>
<feature type="domain" description="AMP-dependent synthetase/ligase" evidence="12">
    <location>
        <begin position="38"/>
        <end position="425"/>
    </location>
</feature>
<evidence type="ECO:0000259" key="13">
    <source>
        <dbReference type="Pfam" id="PF13193"/>
    </source>
</evidence>
<dbReference type="CDD" id="cd05936">
    <property type="entry name" value="FC-FACS_FadD_like"/>
    <property type="match status" value="1"/>
</dbReference>
<dbReference type="InterPro" id="IPR020845">
    <property type="entry name" value="AMP-binding_CS"/>
</dbReference>
<proteinExistence type="predicted"/>
<dbReference type="Pfam" id="PF00501">
    <property type="entry name" value="AMP-binding"/>
    <property type="match status" value="1"/>
</dbReference>
<name>A0AAU7QHJ5_9GAMM</name>
<gene>
    <name evidence="14" type="ORF">ABNK63_10395</name>
</gene>
<feature type="domain" description="AMP-binding enzyme C-terminal" evidence="13">
    <location>
        <begin position="476"/>
        <end position="550"/>
    </location>
</feature>
<keyword evidence="4" id="KW-0436">Ligase</keyword>
<reference evidence="14" key="1">
    <citation type="submission" date="2024-06" db="EMBL/GenBank/DDBJ databases">
        <authorList>
            <person name="Sun Y."/>
        </authorList>
    </citation>
    <scope>NUCLEOTIDE SEQUENCE</scope>
    <source>
        <strain evidence="14">IGA1.0</strain>
    </source>
</reference>
<comment type="pathway">
    <text evidence="3">Lipid metabolism; fatty acid beta-oxidation.</text>
</comment>
<keyword evidence="6" id="KW-0067">ATP-binding</keyword>
<evidence type="ECO:0000256" key="4">
    <source>
        <dbReference type="ARBA" id="ARBA00022598"/>
    </source>
</evidence>
<sequence>MLKPFGKHVPSALSRADFPNVASAAFDSGQTLPQMLVDACRRHAGRPAFSNLGHSLSFGEVDRLSGLLASHLREGLGLASGERVAIMLPNLLQFPVAVLGVLRADLVAVLVNPLYTARELHHQLVDSAAAALIVLDNFGAVAAEALEGTTVRHVVTTRVGDMLPWPKSLLVDAVLKHVRKMIPPFHIDGAIRWPRALSAGQRLPAVQSRASTTDTAQLQYTGGTTGLSKGAVLSHSALIANVASAEQWLGHRLDPATDAVIVCLPMYHIAAYSNALYNMAHGFHSVLVTNPRDIPGLVATFARVRPAAFAGVNTLYDALLNSPDFARLDLSGLKLCLQGGTALRSGTAERWKALTGMAVVEGYGLSETSAAITFNRWDADNPVGSIGLPLAEVEITLRDSDGRVVAEAEAGELCVRGPQVTTGYWQQPGETREAFFEGGWFRTGDIARVDENGYYFLLDRRKDMILVSGFNVFPNEVEDVVGMHPGVLEAGVVGMPDEKTGEAVRLVVVRKDPALSEEELRAHCRRHLAAYKQPKQVEFRDSLPKTAVGKVLRRELRS</sequence>
<evidence type="ECO:0000256" key="10">
    <source>
        <dbReference type="ARBA" id="ARBA00039545"/>
    </source>
</evidence>
<evidence type="ECO:0000256" key="9">
    <source>
        <dbReference type="ARBA" id="ARBA00026121"/>
    </source>
</evidence>
<comment type="cofactor">
    <cofactor evidence="1">
        <name>Mg(2+)</name>
        <dbReference type="ChEBI" id="CHEBI:18420"/>
    </cofactor>
</comment>
<dbReference type="EC" id="6.2.1.3" evidence="9"/>
<accession>A0AAU7QHJ5</accession>
<evidence type="ECO:0000256" key="3">
    <source>
        <dbReference type="ARBA" id="ARBA00005005"/>
    </source>
</evidence>
<dbReference type="Gene3D" id="3.40.50.12780">
    <property type="entry name" value="N-terminal domain of ligase-like"/>
    <property type="match status" value="1"/>
</dbReference>
<dbReference type="InterPro" id="IPR025110">
    <property type="entry name" value="AMP-bd_C"/>
</dbReference>
<dbReference type="InterPro" id="IPR045851">
    <property type="entry name" value="AMP-bd_C_sf"/>
</dbReference>
<evidence type="ECO:0000256" key="7">
    <source>
        <dbReference type="ARBA" id="ARBA00022842"/>
    </source>
</evidence>
<dbReference type="InterPro" id="IPR042099">
    <property type="entry name" value="ANL_N_sf"/>
</dbReference>
<dbReference type="GO" id="GO:0004467">
    <property type="term" value="F:long-chain fatty acid-CoA ligase activity"/>
    <property type="evidence" value="ECO:0007669"/>
    <property type="project" value="UniProtKB-EC"/>
</dbReference>
<dbReference type="GO" id="GO:0005524">
    <property type="term" value="F:ATP binding"/>
    <property type="evidence" value="ECO:0007669"/>
    <property type="project" value="UniProtKB-KW"/>
</dbReference>
<evidence type="ECO:0000256" key="6">
    <source>
        <dbReference type="ARBA" id="ARBA00022840"/>
    </source>
</evidence>
<keyword evidence="7" id="KW-0460">Magnesium</keyword>
<dbReference type="SUPFAM" id="SSF56801">
    <property type="entry name" value="Acetyl-CoA synthetase-like"/>
    <property type="match status" value="1"/>
</dbReference>
<dbReference type="InterPro" id="IPR000873">
    <property type="entry name" value="AMP-dep_synth/lig_dom"/>
</dbReference>
<evidence type="ECO:0000256" key="5">
    <source>
        <dbReference type="ARBA" id="ARBA00022741"/>
    </source>
</evidence>
<dbReference type="PANTHER" id="PTHR43767">
    <property type="entry name" value="LONG-CHAIN-FATTY-ACID--COA LIGASE"/>
    <property type="match status" value="1"/>
</dbReference>
<keyword evidence="5" id="KW-0547">Nucleotide-binding</keyword>
<keyword evidence="8" id="KW-0472">Membrane</keyword>
<evidence type="ECO:0000256" key="1">
    <source>
        <dbReference type="ARBA" id="ARBA00001946"/>
    </source>
</evidence>
<dbReference type="PROSITE" id="PS00455">
    <property type="entry name" value="AMP_BINDING"/>
    <property type="match status" value="1"/>
</dbReference>
<evidence type="ECO:0000256" key="8">
    <source>
        <dbReference type="ARBA" id="ARBA00023136"/>
    </source>
</evidence>
<protein>
    <recommendedName>
        <fullName evidence="10">Long-chain-fatty-acid--CoA ligase</fullName>
        <ecNumber evidence="9">6.2.1.3</ecNumber>
    </recommendedName>
    <alternativeName>
        <fullName evidence="11">Long-chain acyl-CoA synthetase</fullName>
    </alternativeName>
</protein>
<organism evidence="14">
    <name type="scientific">Rhodanobacter sp. IGA1.0</name>
    <dbReference type="NCBI Taxonomy" id="3158582"/>
    <lineage>
        <taxon>Bacteria</taxon>
        <taxon>Pseudomonadati</taxon>
        <taxon>Pseudomonadota</taxon>
        <taxon>Gammaproteobacteria</taxon>
        <taxon>Lysobacterales</taxon>
        <taxon>Rhodanobacteraceae</taxon>
        <taxon>Rhodanobacter</taxon>
    </lineage>
</organism>
<comment type="subcellular location">
    <subcellularLocation>
        <location evidence="2">Membrane</location>
        <topology evidence="2">Peripheral membrane protein</topology>
    </subcellularLocation>
</comment>
<dbReference type="GO" id="GO:0016020">
    <property type="term" value="C:membrane"/>
    <property type="evidence" value="ECO:0007669"/>
    <property type="project" value="UniProtKB-SubCell"/>
</dbReference>